<protein>
    <submittedName>
        <fullName evidence="1">Uncharacterized protein</fullName>
    </submittedName>
</protein>
<accession>A0A7J7UPQ2</accession>
<gene>
    <name evidence="1" type="ORF">mMyoMyo1_008664</name>
</gene>
<dbReference type="AlphaFoldDB" id="A0A7J7UPQ2"/>
<keyword evidence="2" id="KW-1185">Reference proteome</keyword>
<dbReference type="Proteomes" id="UP000527355">
    <property type="component" value="Unassembled WGS sequence"/>
</dbReference>
<evidence type="ECO:0000313" key="1">
    <source>
        <dbReference type="EMBL" id="KAF6314889.1"/>
    </source>
</evidence>
<evidence type="ECO:0000313" key="2">
    <source>
        <dbReference type="Proteomes" id="UP000527355"/>
    </source>
</evidence>
<dbReference type="EMBL" id="JABWUV010000012">
    <property type="protein sequence ID" value="KAF6314889.1"/>
    <property type="molecule type" value="Genomic_DNA"/>
</dbReference>
<organism evidence="1 2">
    <name type="scientific">Myotis myotis</name>
    <name type="common">Greater mouse-eared bat</name>
    <name type="synonym">Vespertilio myotis</name>
    <dbReference type="NCBI Taxonomy" id="51298"/>
    <lineage>
        <taxon>Eukaryota</taxon>
        <taxon>Metazoa</taxon>
        <taxon>Chordata</taxon>
        <taxon>Craniata</taxon>
        <taxon>Vertebrata</taxon>
        <taxon>Euteleostomi</taxon>
        <taxon>Mammalia</taxon>
        <taxon>Eutheria</taxon>
        <taxon>Laurasiatheria</taxon>
        <taxon>Chiroptera</taxon>
        <taxon>Yangochiroptera</taxon>
        <taxon>Vespertilionidae</taxon>
        <taxon>Myotis</taxon>
    </lineage>
</organism>
<comment type="caution">
    <text evidence="1">The sequence shown here is derived from an EMBL/GenBank/DDBJ whole genome shotgun (WGS) entry which is preliminary data.</text>
</comment>
<sequence length="144" mass="16371">MRHLCLLVNFLNYGTKVDPAPRILWRLDMMHPEGLTGSSENKISNPQTLVSFTQTELEKHNSFYHNSSKGHTCGRRSREPGLPPCSFPTLLPSIPALVQLLCYGGTPQLRLSLCPCHRKEHAHFLQTQKQLWSREVAVSPLSRR</sequence>
<name>A0A7J7UPQ2_MYOMY</name>
<proteinExistence type="predicted"/>
<reference evidence="1 2" key="1">
    <citation type="journal article" date="2020" name="Nature">
        <title>Six reference-quality genomes reveal evolution of bat adaptations.</title>
        <authorList>
            <person name="Jebb D."/>
            <person name="Huang Z."/>
            <person name="Pippel M."/>
            <person name="Hughes G.M."/>
            <person name="Lavrichenko K."/>
            <person name="Devanna P."/>
            <person name="Winkler S."/>
            <person name="Jermiin L.S."/>
            <person name="Skirmuntt E.C."/>
            <person name="Katzourakis A."/>
            <person name="Burkitt-Gray L."/>
            <person name="Ray D.A."/>
            <person name="Sullivan K.A.M."/>
            <person name="Roscito J.G."/>
            <person name="Kirilenko B.M."/>
            <person name="Davalos L.M."/>
            <person name="Corthals A.P."/>
            <person name="Power M.L."/>
            <person name="Jones G."/>
            <person name="Ransome R.D."/>
            <person name="Dechmann D.K.N."/>
            <person name="Locatelli A.G."/>
            <person name="Puechmaille S.J."/>
            <person name="Fedrigo O."/>
            <person name="Jarvis E.D."/>
            <person name="Hiller M."/>
            <person name="Vernes S.C."/>
            <person name="Myers E.W."/>
            <person name="Teeling E.C."/>
        </authorList>
    </citation>
    <scope>NUCLEOTIDE SEQUENCE [LARGE SCALE GENOMIC DNA]</scope>
    <source>
        <strain evidence="1">MMyoMyo1</strain>
        <tissue evidence="1">Flight muscle</tissue>
    </source>
</reference>